<reference evidence="1 3" key="1">
    <citation type="journal article" date="2017" name="Nature">
        <title>The sunflower genome provides insights into oil metabolism, flowering and Asterid evolution.</title>
        <authorList>
            <person name="Badouin H."/>
            <person name="Gouzy J."/>
            <person name="Grassa C.J."/>
            <person name="Murat F."/>
            <person name="Staton S.E."/>
            <person name="Cottret L."/>
            <person name="Lelandais-Briere C."/>
            <person name="Owens G.L."/>
            <person name="Carrere S."/>
            <person name="Mayjonade B."/>
            <person name="Legrand L."/>
            <person name="Gill N."/>
            <person name="Kane N.C."/>
            <person name="Bowers J.E."/>
            <person name="Hubner S."/>
            <person name="Bellec A."/>
            <person name="Berard A."/>
            <person name="Berges H."/>
            <person name="Blanchet N."/>
            <person name="Boniface M.C."/>
            <person name="Brunel D."/>
            <person name="Catrice O."/>
            <person name="Chaidir N."/>
            <person name="Claudel C."/>
            <person name="Donnadieu C."/>
            <person name="Faraut T."/>
            <person name="Fievet G."/>
            <person name="Helmstetter N."/>
            <person name="King M."/>
            <person name="Knapp S.J."/>
            <person name="Lai Z."/>
            <person name="Le Paslier M.C."/>
            <person name="Lippi Y."/>
            <person name="Lorenzon L."/>
            <person name="Mandel J.R."/>
            <person name="Marage G."/>
            <person name="Marchand G."/>
            <person name="Marquand E."/>
            <person name="Bret-Mestries E."/>
            <person name="Morien E."/>
            <person name="Nambeesan S."/>
            <person name="Nguyen T."/>
            <person name="Pegot-Espagnet P."/>
            <person name="Pouilly N."/>
            <person name="Raftis F."/>
            <person name="Sallet E."/>
            <person name="Schiex T."/>
            <person name="Thomas J."/>
            <person name="Vandecasteele C."/>
            <person name="Vares D."/>
            <person name="Vear F."/>
            <person name="Vautrin S."/>
            <person name="Crespi M."/>
            <person name="Mangin B."/>
            <person name="Burke J.M."/>
            <person name="Salse J."/>
            <person name="Munos S."/>
            <person name="Vincourt P."/>
            <person name="Rieseberg L.H."/>
            <person name="Langlade N.B."/>
        </authorList>
    </citation>
    <scope>NUCLEOTIDE SEQUENCE [LARGE SCALE GENOMIC DNA]</scope>
    <source>
        <strain evidence="3">cv. SF193</strain>
        <tissue evidence="1">Leaves</tissue>
    </source>
</reference>
<dbReference type="InterPro" id="IPR038765">
    <property type="entry name" value="Papain-like_cys_pep_sf"/>
</dbReference>
<dbReference type="Proteomes" id="UP000215914">
    <property type="component" value="Chromosome 7"/>
</dbReference>
<dbReference type="AlphaFoldDB" id="A0A251UD57"/>
<organism evidence="2 3">
    <name type="scientific">Helianthus annuus</name>
    <name type="common">Common sunflower</name>
    <dbReference type="NCBI Taxonomy" id="4232"/>
    <lineage>
        <taxon>Eukaryota</taxon>
        <taxon>Viridiplantae</taxon>
        <taxon>Streptophyta</taxon>
        <taxon>Embryophyta</taxon>
        <taxon>Tracheophyta</taxon>
        <taxon>Spermatophyta</taxon>
        <taxon>Magnoliopsida</taxon>
        <taxon>eudicotyledons</taxon>
        <taxon>Gunneridae</taxon>
        <taxon>Pentapetalae</taxon>
        <taxon>asterids</taxon>
        <taxon>campanulids</taxon>
        <taxon>Asterales</taxon>
        <taxon>Asteraceae</taxon>
        <taxon>Asteroideae</taxon>
        <taxon>Heliantheae alliance</taxon>
        <taxon>Heliantheae</taxon>
        <taxon>Helianthus</taxon>
    </lineage>
</organism>
<dbReference type="Gene3D" id="3.40.395.10">
    <property type="entry name" value="Adenoviral Proteinase, Chain A"/>
    <property type="match status" value="1"/>
</dbReference>
<accession>A0A251UD57</accession>
<gene>
    <name evidence="2" type="ORF">HannXRQ_Chr07g0199851</name>
    <name evidence="1" type="ORF">HanXRQr2_Chr07g0308871</name>
</gene>
<proteinExistence type="predicted"/>
<keyword evidence="3" id="KW-1185">Reference proteome</keyword>
<name>A0A251UD57_HELAN</name>
<dbReference type="InParanoid" id="A0A251UD57"/>
<evidence type="ECO:0000313" key="1">
    <source>
        <dbReference type="EMBL" id="KAF5799817.1"/>
    </source>
</evidence>
<evidence type="ECO:0000313" key="2">
    <source>
        <dbReference type="EMBL" id="OTG21044.1"/>
    </source>
</evidence>
<sequence>MIDGERCRDATTKKNATCGDIGNKEIEAKDQETITTTNKNNETQNMQGLFDAPTFHLLTQDTELGDDVDDTHDKNQEGKGTAEKDITRNAWIKELESRRRKPVGRFAGSRDDHEDEMGIDITTEEQRIWDFLFDVKYSVTRGMVISLSSGVTKKFGQSAGDVIFESIYGLELTKTLMRTLRGEVKVCSDVVDAWVDVMNYEELDRTDGCPTRVYFNTTVIDSWLLTDSTCDDDERMQTFGERMVIGGAYDFIGIKMGFFPILENDEYYMLVFDLENGEITVIDHKPDRTPLAGIRDHQDYYKKDTPYKVKHMLDNYLEHCKHPLKDKIAPAKIKRCDIHWATSAHPMDSAVFLMHHMQNFNGVGKHFECGFSSNWKQKQKQILTLRKKFATRILLCDVNVVKGKVRDAALSV</sequence>
<dbReference type="EMBL" id="MNCJ02000322">
    <property type="protein sequence ID" value="KAF5799817.1"/>
    <property type="molecule type" value="Genomic_DNA"/>
</dbReference>
<reference evidence="2" key="2">
    <citation type="submission" date="2017-02" db="EMBL/GenBank/DDBJ databases">
        <title>Sunflower complete genome.</title>
        <authorList>
            <person name="Langlade N."/>
            <person name="Munos S."/>
        </authorList>
    </citation>
    <scope>NUCLEOTIDE SEQUENCE [LARGE SCALE GENOMIC DNA]</scope>
    <source>
        <tissue evidence="2">Leaves</tissue>
    </source>
</reference>
<dbReference type="Gramene" id="mRNA:HanXRQr2_Chr07g0308871">
    <property type="protein sequence ID" value="mRNA:HanXRQr2_Chr07g0308871"/>
    <property type="gene ID" value="HanXRQr2_Chr07g0308871"/>
</dbReference>
<evidence type="ECO:0000313" key="3">
    <source>
        <dbReference type="Proteomes" id="UP000215914"/>
    </source>
</evidence>
<dbReference type="SUPFAM" id="SSF54001">
    <property type="entry name" value="Cysteine proteinases"/>
    <property type="match status" value="1"/>
</dbReference>
<dbReference type="EMBL" id="CM007896">
    <property type="protein sequence ID" value="OTG21044.1"/>
    <property type="molecule type" value="Genomic_DNA"/>
</dbReference>
<protein>
    <submittedName>
        <fullName evidence="1">Papain-like cysteine peptidase superfamily</fullName>
    </submittedName>
</protein>
<reference evidence="1" key="3">
    <citation type="submission" date="2020-06" db="EMBL/GenBank/DDBJ databases">
        <title>Helianthus annuus Genome sequencing and assembly Release 2.</title>
        <authorList>
            <person name="Gouzy J."/>
            <person name="Langlade N."/>
            <person name="Munos S."/>
        </authorList>
    </citation>
    <scope>NUCLEOTIDE SEQUENCE</scope>
    <source>
        <tissue evidence="1">Leaves</tissue>
    </source>
</reference>